<keyword evidence="1" id="KW-0540">Nuclease</keyword>
<evidence type="ECO:0000256" key="7">
    <source>
        <dbReference type="SAM" id="SignalP"/>
    </source>
</evidence>
<dbReference type="SUPFAM" id="SSF48537">
    <property type="entry name" value="Phospholipase C/P1 nuclease"/>
    <property type="match status" value="1"/>
</dbReference>
<dbReference type="Pfam" id="PF02265">
    <property type="entry name" value="S1-P1_nuclease"/>
    <property type="match status" value="1"/>
</dbReference>
<dbReference type="Gene3D" id="1.10.575.10">
    <property type="entry name" value="P1 Nuclease"/>
    <property type="match status" value="1"/>
</dbReference>
<keyword evidence="9" id="KW-1185">Reference proteome</keyword>
<evidence type="ECO:0000256" key="3">
    <source>
        <dbReference type="ARBA" id="ARBA00022759"/>
    </source>
</evidence>
<feature type="signal peptide" evidence="7">
    <location>
        <begin position="1"/>
        <end position="26"/>
    </location>
</feature>
<gene>
    <name evidence="8" type="ORF">KZ820_16720</name>
</gene>
<evidence type="ECO:0000256" key="2">
    <source>
        <dbReference type="ARBA" id="ARBA00022723"/>
    </source>
</evidence>
<dbReference type="EMBL" id="JAHXZN010000007">
    <property type="protein sequence ID" value="MBW6532386.1"/>
    <property type="molecule type" value="Genomic_DNA"/>
</dbReference>
<dbReference type="InterPro" id="IPR008947">
    <property type="entry name" value="PLipase_C/P1_nuclease_dom_sf"/>
</dbReference>
<keyword evidence="2" id="KW-0479">Metal-binding</keyword>
<evidence type="ECO:0000256" key="4">
    <source>
        <dbReference type="ARBA" id="ARBA00022801"/>
    </source>
</evidence>
<dbReference type="PANTHER" id="PTHR33146:SF26">
    <property type="entry name" value="ENDONUCLEASE 4"/>
    <property type="match status" value="1"/>
</dbReference>
<evidence type="ECO:0000313" key="9">
    <source>
        <dbReference type="Proteomes" id="UP000759103"/>
    </source>
</evidence>
<protein>
    <submittedName>
        <fullName evidence="8">S1/P1 nuclease</fullName>
    </submittedName>
</protein>
<keyword evidence="7" id="KW-0732">Signal</keyword>
<comment type="caution">
    <text evidence="8">The sequence shown here is derived from an EMBL/GenBank/DDBJ whole genome shotgun (WGS) entry which is preliminary data.</text>
</comment>
<dbReference type="PANTHER" id="PTHR33146">
    <property type="entry name" value="ENDONUCLEASE 4"/>
    <property type="match status" value="1"/>
</dbReference>
<feature type="chain" id="PRO_5047448843" evidence="7">
    <location>
        <begin position="27"/>
        <end position="269"/>
    </location>
</feature>
<dbReference type="CDD" id="cd11010">
    <property type="entry name" value="S1-P1_nuclease"/>
    <property type="match status" value="1"/>
</dbReference>
<dbReference type="RefSeq" id="WP_219749781.1">
    <property type="nucleotide sequence ID" value="NZ_JAHXZN010000007.1"/>
</dbReference>
<accession>A0ABS7BS38</accession>
<evidence type="ECO:0000313" key="8">
    <source>
        <dbReference type="EMBL" id="MBW6532386.1"/>
    </source>
</evidence>
<keyword evidence="4" id="KW-0378">Hydrolase</keyword>
<keyword evidence="3" id="KW-0255">Endonuclease</keyword>
<evidence type="ECO:0000256" key="1">
    <source>
        <dbReference type="ARBA" id="ARBA00022722"/>
    </source>
</evidence>
<keyword evidence="6" id="KW-0325">Glycoprotein</keyword>
<proteinExistence type="predicted"/>
<reference evidence="8 9" key="1">
    <citation type="submission" date="2021-07" db="EMBL/GenBank/DDBJ databases">
        <title>Sphingomonas sp.</title>
        <authorList>
            <person name="Feng G."/>
            <person name="Li J."/>
            <person name="Pan M."/>
        </authorList>
    </citation>
    <scope>NUCLEOTIDE SEQUENCE [LARGE SCALE GENOMIC DNA]</scope>
    <source>
        <strain evidence="8 9">RRHST34</strain>
    </source>
</reference>
<sequence>MPALPSRALVALLAALAATLPNPAFAWGKTGHRVVAQIADARLTSRTRQAVKAILGVETLAEAANWPDTMKSDPSPFWQRQASPWHYVTVPAGKTYADVGAPPEGDAVTALTRFSATLRDPRTALAERQAALRFVVHIVGDLHQPLHTGNGTDRGGNDRKVTFFGRATNLHSVWDSALVDDEQLSFTEMSAWLGARVTPAAARDWASTDPRVWIAESAALRDRIYPAAGQDTLSYAYVYENTPRMELQLEKGGVRLAAYLNQLFAARPR</sequence>
<evidence type="ECO:0000256" key="6">
    <source>
        <dbReference type="ARBA" id="ARBA00023180"/>
    </source>
</evidence>
<dbReference type="Proteomes" id="UP000759103">
    <property type="component" value="Unassembled WGS sequence"/>
</dbReference>
<dbReference type="InterPro" id="IPR003154">
    <property type="entry name" value="S1/P1nuclease"/>
</dbReference>
<evidence type="ECO:0000256" key="5">
    <source>
        <dbReference type="ARBA" id="ARBA00023157"/>
    </source>
</evidence>
<organism evidence="8 9">
    <name type="scientific">Sphingomonas citri</name>
    <dbReference type="NCBI Taxonomy" id="2862499"/>
    <lineage>
        <taxon>Bacteria</taxon>
        <taxon>Pseudomonadati</taxon>
        <taxon>Pseudomonadota</taxon>
        <taxon>Alphaproteobacteria</taxon>
        <taxon>Sphingomonadales</taxon>
        <taxon>Sphingomonadaceae</taxon>
        <taxon>Sphingomonas</taxon>
    </lineage>
</organism>
<keyword evidence="5" id="KW-1015">Disulfide bond</keyword>
<name>A0ABS7BS38_9SPHN</name>